<feature type="region of interest" description="Disordered" evidence="1">
    <location>
        <begin position="184"/>
        <end position="212"/>
    </location>
</feature>
<sequence>MSAVSKLLPRGWGRARKGARVAEAFRVTRRAYHEDLCVLERQLQDAPERMRGACRDLHGQAVSDHALAAALVHGATDHHDPEHREALERAGHLLDEARWALAAARAEAAGRRRPEDHAPCFFNAQHGPASTTVRWAPPGGACHEVSTCAADATRISQGTEPDLRLVHTGEGWVPWYQLPRTTADGCAPPVVEQLDTEPPAAPSSLEEPSGRS</sequence>
<dbReference type="Proteomes" id="UP001139485">
    <property type="component" value="Unassembled WGS sequence"/>
</dbReference>
<proteinExistence type="predicted"/>
<name>A0A9X2IFH0_9ACTN</name>
<organism evidence="2 3">
    <name type="scientific">Nocardioides bruguierae</name>
    <dbReference type="NCBI Taxonomy" id="2945102"/>
    <lineage>
        <taxon>Bacteria</taxon>
        <taxon>Bacillati</taxon>
        <taxon>Actinomycetota</taxon>
        <taxon>Actinomycetes</taxon>
        <taxon>Propionibacteriales</taxon>
        <taxon>Nocardioidaceae</taxon>
        <taxon>Nocardioides</taxon>
    </lineage>
</organism>
<accession>A0A9X2IFH0</accession>
<reference evidence="2" key="1">
    <citation type="submission" date="2022-05" db="EMBL/GenBank/DDBJ databases">
        <authorList>
            <person name="Tuo L."/>
        </authorList>
    </citation>
    <scope>NUCLEOTIDE SEQUENCE</scope>
    <source>
        <strain evidence="2">BSK12Z-4</strain>
    </source>
</reference>
<dbReference type="AlphaFoldDB" id="A0A9X2IFH0"/>
<keyword evidence="3" id="KW-1185">Reference proteome</keyword>
<protein>
    <submittedName>
        <fullName evidence="2">Uncharacterized protein</fullName>
    </submittedName>
</protein>
<evidence type="ECO:0000313" key="3">
    <source>
        <dbReference type="Proteomes" id="UP001139485"/>
    </source>
</evidence>
<dbReference type="EMBL" id="JAMOIL010000016">
    <property type="protein sequence ID" value="MCM0621307.1"/>
    <property type="molecule type" value="Genomic_DNA"/>
</dbReference>
<evidence type="ECO:0000256" key="1">
    <source>
        <dbReference type="SAM" id="MobiDB-lite"/>
    </source>
</evidence>
<feature type="compositionally biased region" description="Low complexity" evidence="1">
    <location>
        <begin position="202"/>
        <end position="212"/>
    </location>
</feature>
<comment type="caution">
    <text evidence="2">The sequence shown here is derived from an EMBL/GenBank/DDBJ whole genome shotgun (WGS) entry which is preliminary data.</text>
</comment>
<evidence type="ECO:0000313" key="2">
    <source>
        <dbReference type="EMBL" id="MCM0621307.1"/>
    </source>
</evidence>
<gene>
    <name evidence="2" type="ORF">M8330_13510</name>
</gene>
<dbReference type="RefSeq" id="WP_250053377.1">
    <property type="nucleotide sequence ID" value="NZ_JAMJPH010000011.1"/>
</dbReference>